<keyword evidence="2" id="KW-1185">Reference proteome</keyword>
<dbReference type="Pfam" id="PF15731">
    <property type="entry name" value="MqsA_antitoxin"/>
    <property type="match status" value="1"/>
</dbReference>
<name>A0A8D4UV85_9FIRM</name>
<dbReference type="RefSeq" id="WP_143332697.1">
    <property type="nucleotide sequence ID" value="NZ_AP019697.1"/>
</dbReference>
<reference evidence="2" key="1">
    <citation type="submission" date="2019-05" db="EMBL/GenBank/DDBJ databases">
        <title>Complete genome sequencing of Dialister sp. strain 5BBH33.</title>
        <authorList>
            <person name="Sakamoto M."/>
            <person name="Murakami T."/>
            <person name="Mori H."/>
        </authorList>
    </citation>
    <scope>NUCLEOTIDE SEQUENCE [LARGE SCALE GENOMIC DNA]</scope>
    <source>
        <strain evidence="2">5BBH33</strain>
    </source>
</reference>
<accession>A0A8D4UV85</accession>
<evidence type="ECO:0000313" key="2">
    <source>
        <dbReference type="Proteomes" id="UP000320585"/>
    </source>
</evidence>
<protein>
    <recommendedName>
        <fullName evidence="3">HTH cro/C1-type domain-containing protein</fullName>
    </recommendedName>
</protein>
<dbReference type="GO" id="GO:0003677">
    <property type="term" value="F:DNA binding"/>
    <property type="evidence" value="ECO:0007669"/>
    <property type="project" value="InterPro"/>
</dbReference>
<organism evidence="1 2">
    <name type="scientific">Dialister hominis</name>
    <dbReference type="NCBI Taxonomy" id="2582419"/>
    <lineage>
        <taxon>Bacteria</taxon>
        <taxon>Bacillati</taxon>
        <taxon>Bacillota</taxon>
        <taxon>Negativicutes</taxon>
        <taxon>Veillonellales</taxon>
        <taxon>Veillonellaceae</taxon>
        <taxon>Dialister</taxon>
    </lineage>
</organism>
<dbReference type="Gene3D" id="1.10.260.40">
    <property type="entry name" value="lambda repressor-like DNA-binding domains"/>
    <property type="match status" value="1"/>
</dbReference>
<dbReference type="InterPro" id="IPR001387">
    <property type="entry name" value="Cro/C1-type_HTH"/>
</dbReference>
<dbReference type="AlphaFoldDB" id="A0A8D4UV85"/>
<dbReference type="KEGG" id="dho:Dia5BBH33_15530"/>
<sequence length="233" mass="27367">MREYCDYCHNEEDVKIVNKDEVYPVYGDEIPVKAQVMVCMHCGNELYSRTLDSQTLKKVYDIYRRKHKLLFPNEIKAIREQYCLSQRAFSKLLNWGDKTIVRYENGSLQDYVHNALLLFLRNPVHMEEYLQMNENSLNPKDRDLLFKRIKELCKQNNTDEVGKFTDTLKNFQIVYSSDYEIMEREYHTASANSNESQTVLFHISGEYLISGACDRGMNNESSIKEDNILNIAA</sequence>
<dbReference type="InterPro" id="IPR032758">
    <property type="entry name" value="MqsA/HigA-2"/>
</dbReference>
<gene>
    <name evidence="1" type="ORF">Dia5BBH33_15530</name>
</gene>
<dbReference type="EMBL" id="AP019697">
    <property type="protein sequence ID" value="BBK25618.1"/>
    <property type="molecule type" value="Genomic_DNA"/>
</dbReference>
<evidence type="ECO:0000313" key="1">
    <source>
        <dbReference type="EMBL" id="BBK25618.1"/>
    </source>
</evidence>
<dbReference type="GeneID" id="92716775"/>
<proteinExistence type="predicted"/>
<dbReference type="SUPFAM" id="SSF47413">
    <property type="entry name" value="lambda repressor-like DNA-binding domains"/>
    <property type="match status" value="1"/>
</dbReference>
<dbReference type="InterPro" id="IPR010982">
    <property type="entry name" value="Lambda_DNA-bd_dom_sf"/>
</dbReference>
<dbReference type="CDD" id="cd00093">
    <property type="entry name" value="HTH_XRE"/>
    <property type="match status" value="1"/>
</dbReference>
<dbReference type="InterPro" id="IPR022452">
    <property type="entry name" value="MqsA"/>
</dbReference>
<dbReference type="Proteomes" id="UP000320585">
    <property type="component" value="Chromosome"/>
</dbReference>
<dbReference type="OrthoDB" id="3213544at2"/>
<evidence type="ECO:0008006" key="3">
    <source>
        <dbReference type="Google" id="ProtNLM"/>
    </source>
</evidence>
<dbReference type="NCBIfam" id="TIGR03830">
    <property type="entry name" value="CxxCG_CxxCG_HTH"/>
    <property type="match status" value="1"/>
</dbReference>